<protein>
    <submittedName>
        <fullName evidence="3">DDE_Tnp_1 domain-containing protein</fullName>
    </submittedName>
</protein>
<evidence type="ECO:0000256" key="1">
    <source>
        <dbReference type="SAM" id="Phobius"/>
    </source>
</evidence>
<keyword evidence="1" id="KW-1133">Transmembrane helix</keyword>
<dbReference type="AlphaFoldDB" id="A0A1I7VLS3"/>
<reference evidence="2" key="1">
    <citation type="submission" date="2012-04" db="EMBL/GenBank/DDBJ databases">
        <title>The Genome Sequence of Loa loa.</title>
        <authorList>
            <consortium name="The Broad Institute Genome Sequencing Platform"/>
            <consortium name="Broad Institute Genome Sequencing Center for Infectious Disease"/>
            <person name="Nutman T.B."/>
            <person name="Fink D.L."/>
            <person name="Russ C."/>
            <person name="Young S."/>
            <person name="Zeng Q."/>
            <person name="Gargeya S."/>
            <person name="Alvarado L."/>
            <person name="Berlin A."/>
            <person name="Chapman S.B."/>
            <person name="Chen Z."/>
            <person name="Freedman E."/>
            <person name="Gellesch M."/>
            <person name="Goldberg J."/>
            <person name="Griggs A."/>
            <person name="Gujja S."/>
            <person name="Heilman E.R."/>
            <person name="Heiman D."/>
            <person name="Howarth C."/>
            <person name="Mehta T."/>
            <person name="Neiman D."/>
            <person name="Pearson M."/>
            <person name="Roberts A."/>
            <person name="Saif S."/>
            <person name="Shea T."/>
            <person name="Shenoy N."/>
            <person name="Sisk P."/>
            <person name="Stolte C."/>
            <person name="Sykes S."/>
            <person name="White J."/>
            <person name="Yandava C."/>
            <person name="Haas B."/>
            <person name="Henn M.R."/>
            <person name="Nusbaum C."/>
            <person name="Birren B."/>
        </authorList>
    </citation>
    <scope>NUCLEOTIDE SEQUENCE [LARGE SCALE GENOMIC DNA]</scope>
</reference>
<evidence type="ECO:0000313" key="2">
    <source>
        <dbReference type="Proteomes" id="UP000095285"/>
    </source>
</evidence>
<evidence type="ECO:0000313" key="3">
    <source>
        <dbReference type="WBParaSite" id="EN70_3931"/>
    </source>
</evidence>
<feature type="transmembrane region" description="Helical" evidence="1">
    <location>
        <begin position="170"/>
        <end position="188"/>
    </location>
</feature>
<keyword evidence="1" id="KW-0472">Membrane</keyword>
<keyword evidence="2" id="KW-1185">Reference proteome</keyword>
<proteinExistence type="predicted"/>
<accession>A0A1I7VLS3</accession>
<name>A0A1I7VLS3_LOALO</name>
<dbReference type="WBParaSite" id="EN70_3931">
    <property type="protein sequence ID" value="EN70_3931"/>
    <property type="gene ID" value="EN70_3931"/>
</dbReference>
<keyword evidence="1" id="KW-0812">Transmembrane</keyword>
<organism evidence="2 3">
    <name type="scientific">Loa loa</name>
    <name type="common">Eye worm</name>
    <name type="synonym">Filaria loa</name>
    <dbReference type="NCBI Taxonomy" id="7209"/>
    <lineage>
        <taxon>Eukaryota</taxon>
        <taxon>Metazoa</taxon>
        <taxon>Ecdysozoa</taxon>
        <taxon>Nematoda</taxon>
        <taxon>Chromadorea</taxon>
        <taxon>Rhabditida</taxon>
        <taxon>Spirurina</taxon>
        <taxon>Spiruromorpha</taxon>
        <taxon>Filarioidea</taxon>
        <taxon>Onchocercidae</taxon>
        <taxon>Loa</taxon>
    </lineage>
</organism>
<sequence>MIRKGSSDICAQFGDRRTATDNSVITVPGKLASFESKALTNREDKSFVDGWKQTSKGLKSGAIEAEVEMILADASYQAYSNSIEDINEIFVCAEPATLTRNRNSISARLKNAFRTIHLLEEGIEVDEMLYDVDIRNNEQMITASNPWPNLADRLYRYLRNLRHRRNTVRLIFRYLLVLYFILLHGAFFRCFSF</sequence>
<dbReference type="Proteomes" id="UP000095285">
    <property type="component" value="Unassembled WGS sequence"/>
</dbReference>
<reference evidence="3" key="2">
    <citation type="submission" date="2016-11" db="UniProtKB">
        <authorList>
            <consortium name="WormBaseParasite"/>
        </authorList>
    </citation>
    <scope>IDENTIFICATION</scope>
</reference>